<dbReference type="EMBL" id="KB467865">
    <property type="protein sequence ID" value="PCH36170.1"/>
    <property type="molecule type" value="Genomic_DNA"/>
</dbReference>
<dbReference type="OrthoDB" id="2638860at2759"/>
<feature type="domain" description="DUF6533" evidence="1">
    <location>
        <begin position="5"/>
        <end position="51"/>
    </location>
</feature>
<dbReference type="InterPro" id="IPR045340">
    <property type="entry name" value="DUF6533"/>
</dbReference>
<dbReference type="Pfam" id="PF20151">
    <property type="entry name" value="DUF6533"/>
    <property type="match status" value="1"/>
</dbReference>
<dbReference type="AlphaFoldDB" id="A0A2H3J1N7"/>
<protein>
    <recommendedName>
        <fullName evidence="1">DUF6533 domain-containing protein</fullName>
    </recommendedName>
</protein>
<keyword evidence="3" id="KW-1185">Reference proteome</keyword>
<reference evidence="2 3" key="1">
    <citation type="journal article" date="2012" name="Science">
        <title>The Paleozoic origin of enzymatic lignin decomposition reconstructed from 31 fungal genomes.</title>
        <authorList>
            <person name="Floudas D."/>
            <person name="Binder M."/>
            <person name="Riley R."/>
            <person name="Barry K."/>
            <person name="Blanchette R.A."/>
            <person name="Henrissat B."/>
            <person name="Martinez A.T."/>
            <person name="Otillar R."/>
            <person name="Spatafora J.W."/>
            <person name="Yadav J.S."/>
            <person name="Aerts A."/>
            <person name="Benoit I."/>
            <person name="Boyd A."/>
            <person name="Carlson A."/>
            <person name="Copeland A."/>
            <person name="Coutinho P.M."/>
            <person name="de Vries R.P."/>
            <person name="Ferreira P."/>
            <person name="Findley K."/>
            <person name="Foster B."/>
            <person name="Gaskell J."/>
            <person name="Glotzer D."/>
            <person name="Gorecki P."/>
            <person name="Heitman J."/>
            <person name="Hesse C."/>
            <person name="Hori C."/>
            <person name="Igarashi K."/>
            <person name="Jurgens J.A."/>
            <person name="Kallen N."/>
            <person name="Kersten P."/>
            <person name="Kohler A."/>
            <person name="Kuees U."/>
            <person name="Kumar T.K.A."/>
            <person name="Kuo A."/>
            <person name="LaButti K."/>
            <person name="Larrondo L.F."/>
            <person name="Lindquist E."/>
            <person name="Ling A."/>
            <person name="Lombard V."/>
            <person name="Lucas S."/>
            <person name="Lundell T."/>
            <person name="Martin R."/>
            <person name="McLaughlin D.J."/>
            <person name="Morgenstern I."/>
            <person name="Morin E."/>
            <person name="Murat C."/>
            <person name="Nagy L.G."/>
            <person name="Nolan M."/>
            <person name="Ohm R.A."/>
            <person name="Patyshakuliyeva A."/>
            <person name="Rokas A."/>
            <person name="Ruiz-Duenas F.J."/>
            <person name="Sabat G."/>
            <person name="Salamov A."/>
            <person name="Samejima M."/>
            <person name="Schmutz J."/>
            <person name="Slot J.C."/>
            <person name="St John F."/>
            <person name="Stenlid J."/>
            <person name="Sun H."/>
            <person name="Sun S."/>
            <person name="Syed K."/>
            <person name="Tsang A."/>
            <person name="Wiebenga A."/>
            <person name="Young D."/>
            <person name="Pisabarro A."/>
            <person name="Eastwood D.C."/>
            <person name="Martin F."/>
            <person name="Cullen D."/>
            <person name="Grigoriev I.V."/>
            <person name="Hibbett D.S."/>
        </authorList>
    </citation>
    <scope>NUCLEOTIDE SEQUENCE [LARGE SCALE GENOMIC DNA]</scope>
    <source>
        <strain evidence="2 3">MD-104</strain>
    </source>
</reference>
<organism evidence="2 3">
    <name type="scientific">Wolfiporia cocos (strain MD-104)</name>
    <name type="common">Brown rot fungus</name>
    <dbReference type="NCBI Taxonomy" id="742152"/>
    <lineage>
        <taxon>Eukaryota</taxon>
        <taxon>Fungi</taxon>
        <taxon>Dikarya</taxon>
        <taxon>Basidiomycota</taxon>
        <taxon>Agaricomycotina</taxon>
        <taxon>Agaricomycetes</taxon>
        <taxon>Polyporales</taxon>
        <taxon>Phaeolaceae</taxon>
        <taxon>Wolfiporia</taxon>
    </lineage>
</organism>
<evidence type="ECO:0000259" key="1">
    <source>
        <dbReference type="Pfam" id="PF20151"/>
    </source>
</evidence>
<evidence type="ECO:0000313" key="3">
    <source>
        <dbReference type="Proteomes" id="UP000218811"/>
    </source>
</evidence>
<evidence type="ECO:0000313" key="2">
    <source>
        <dbReference type="EMBL" id="PCH36170.1"/>
    </source>
</evidence>
<proteinExistence type="predicted"/>
<gene>
    <name evidence="2" type="ORF">WOLCODRAFT_81650</name>
</gene>
<dbReference type="Proteomes" id="UP000218811">
    <property type="component" value="Unassembled WGS sequence"/>
</dbReference>
<accession>A0A2H3J1N7</accession>
<name>A0A2H3J1N7_WOLCO</name>
<sequence length="167" mass="19096">MEDQCFVAAATTWLLYDLVYSLQDEVCLSLCRSADTLPKFLYLISRYFGLFCSQEVANRIRLSTSCQHLHLHPPGALLTIQSTSALDVLSLSMEINLMLRLYALYGQRRLSSTIFHKSRLICGIQASVILNVLTYRHLLNTTRPFPYNWPIKGCYPDNAPPFSQSNW</sequence>